<evidence type="ECO:0000259" key="2">
    <source>
        <dbReference type="Pfam" id="PF01425"/>
    </source>
</evidence>
<gene>
    <name evidence="3" type="ORF">B0T26DRAFT_853405</name>
</gene>
<protein>
    <submittedName>
        <fullName evidence="3">Amidase signature domain-containing protein</fullName>
    </submittedName>
</protein>
<evidence type="ECO:0000256" key="1">
    <source>
        <dbReference type="SAM" id="MobiDB-lite"/>
    </source>
</evidence>
<dbReference type="InterPro" id="IPR036928">
    <property type="entry name" value="AS_sf"/>
</dbReference>
<dbReference type="Pfam" id="PF01425">
    <property type="entry name" value="Amidase"/>
    <property type="match status" value="1"/>
</dbReference>
<evidence type="ECO:0000313" key="4">
    <source>
        <dbReference type="Proteomes" id="UP001172101"/>
    </source>
</evidence>
<dbReference type="InterPro" id="IPR023631">
    <property type="entry name" value="Amidase_dom"/>
</dbReference>
<proteinExistence type="predicted"/>
<dbReference type="Gene3D" id="3.90.1300.10">
    <property type="entry name" value="Amidase signature (AS) domain"/>
    <property type="match status" value="1"/>
</dbReference>
<evidence type="ECO:0000313" key="3">
    <source>
        <dbReference type="EMBL" id="KAK0716788.1"/>
    </source>
</evidence>
<accession>A0AA40AJ44</accession>
<dbReference type="PANTHER" id="PTHR11895:SF151">
    <property type="entry name" value="GLUTAMYL-TRNA(GLN) AMIDOTRANSFERASE SUBUNIT A"/>
    <property type="match status" value="1"/>
</dbReference>
<feature type="region of interest" description="Disordered" evidence="1">
    <location>
        <begin position="132"/>
        <end position="154"/>
    </location>
</feature>
<organism evidence="3 4">
    <name type="scientific">Lasiosphaeria miniovina</name>
    <dbReference type="NCBI Taxonomy" id="1954250"/>
    <lineage>
        <taxon>Eukaryota</taxon>
        <taxon>Fungi</taxon>
        <taxon>Dikarya</taxon>
        <taxon>Ascomycota</taxon>
        <taxon>Pezizomycotina</taxon>
        <taxon>Sordariomycetes</taxon>
        <taxon>Sordariomycetidae</taxon>
        <taxon>Sordariales</taxon>
        <taxon>Lasiosphaeriaceae</taxon>
        <taxon>Lasiosphaeria</taxon>
    </lineage>
</organism>
<dbReference type="InterPro" id="IPR000120">
    <property type="entry name" value="Amidase"/>
</dbReference>
<dbReference type="GeneID" id="85330938"/>
<dbReference type="SUPFAM" id="SSF75304">
    <property type="entry name" value="Amidase signature (AS) enzymes"/>
    <property type="match status" value="1"/>
</dbReference>
<keyword evidence="4" id="KW-1185">Reference proteome</keyword>
<dbReference type="GO" id="GO:0003824">
    <property type="term" value="F:catalytic activity"/>
    <property type="evidence" value="ECO:0007669"/>
    <property type="project" value="InterPro"/>
</dbReference>
<dbReference type="RefSeq" id="XP_060295581.1">
    <property type="nucleotide sequence ID" value="XM_060447668.1"/>
</dbReference>
<reference evidence="3" key="1">
    <citation type="submission" date="2023-06" db="EMBL/GenBank/DDBJ databases">
        <title>Genome-scale phylogeny and comparative genomics of the fungal order Sordariales.</title>
        <authorList>
            <consortium name="Lawrence Berkeley National Laboratory"/>
            <person name="Hensen N."/>
            <person name="Bonometti L."/>
            <person name="Westerberg I."/>
            <person name="Brannstrom I.O."/>
            <person name="Guillou S."/>
            <person name="Cros-Aarteil S."/>
            <person name="Calhoun S."/>
            <person name="Haridas S."/>
            <person name="Kuo A."/>
            <person name="Mondo S."/>
            <person name="Pangilinan J."/>
            <person name="Riley R."/>
            <person name="LaButti K."/>
            <person name="Andreopoulos B."/>
            <person name="Lipzen A."/>
            <person name="Chen C."/>
            <person name="Yanf M."/>
            <person name="Daum C."/>
            <person name="Ng V."/>
            <person name="Clum A."/>
            <person name="Steindorff A."/>
            <person name="Ohm R."/>
            <person name="Martin F."/>
            <person name="Silar P."/>
            <person name="Natvig D."/>
            <person name="Lalanne C."/>
            <person name="Gautier V."/>
            <person name="Ament-velasquez S.L."/>
            <person name="Kruys A."/>
            <person name="Hutchinson M.I."/>
            <person name="Powell A.J."/>
            <person name="Barry K."/>
            <person name="Miller A.N."/>
            <person name="Grigoriev I.V."/>
            <person name="Debuchy R."/>
            <person name="Gladieux P."/>
            <person name="Thoren M.H."/>
            <person name="Johannesson H."/>
        </authorList>
    </citation>
    <scope>NUCLEOTIDE SEQUENCE</scope>
    <source>
        <strain evidence="3">SMH2392-1A</strain>
    </source>
</reference>
<comment type="caution">
    <text evidence="3">The sequence shown here is derived from an EMBL/GenBank/DDBJ whole genome shotgun (WGS) entry which is preliminary data.</text>
</comment>
<dbReference type="AlphaFoldDB" id="A0AA40AJ44"/>
<feature type="compositionally biased region" description="Polar residues" evidence="1">
    <location>
        <begin position="132"/>
        <end position="142"/>
    </location>
</feature>
<feature type="domain" description="Amidase" evidence="2">
    <location>
        <begin position="32"/>
        <end position="427"/>
    </location>
</feature>
<dbReference type="PANTHER" id="PTHR11895">
    <property type="entry name" value="TRANSAMIDASE"/>
    <property type="match status" value="1"/>
</dbReference>
<dbReference type="EMBL" id="JAUIRO010000004">
    <property type="protein sequence ID" value="KAK0716788.1"/>
    <property type="molecule type" value="Genomic_DNA"/>
</dbReference>
<sequence>MRLPAKLWSLTATEVLTLTERDLVSVEDYAKALLSHAGSRDGVVEAWQYLDPDLVLSQARALDRVPRDQRGRLHGVAIAVKDIMDTKDMPTEYGSALYWGNRPSADASLVEILRRAGALIVGKTTTTEFTVLNSGPSTTNPHDPNRTPGGSSAGSAAAVADFHVPLSLGTQTGGSVIRPASYTGTYAMKPTYNTVFGGGIKVASLEFDTIGYFARSIDDLKLVTEVISVTAEEPVEEAALNQVKIGFVKSPFWPSAGPGTVAAMAKAAEILRRHGVAVIEDVEFPDAFSDATTLARMFGVVFAADAAVAFYRDYLMDTDKTKLDPRIRAFVDDAPKNSRSDVRQAFDYYAALRPVLDEIAGRYSALMTPSAIDEAPLGLGDMGSPAFNSVWTAAHMPVIHVPAFVGPNGMPVGLSLVARRYDDQRLLSIAKVLSKPLMSEGGWQIRS</sequence>
<name>A0AA40AJ44_9PEZI</name>
<dbReference type="Proteomes" id="UP001172101">
    <property type="component" value="Unassembled WGS sequence"/>
</dbReference>